<feature type="chain" id="PRO_5041976930" evidence="1">
    <location>
        <begin position="26"/>
        <end position="221"/>
    </location>
</feature>
<evidence type="ECO:0000313" key="2">
    <source>
        <dbReference type="EMBL" id="KAJ7642841.1"/>
    </source>
</evidence>
<dbReference type="Proteomes" id="UP001221757">
    <property type="component" value="Unassembled WGS sequence"/>
</dbReference>
<feature type="signal peptide" evidence="1">
    <location>
        <begin position="1"/>
        <end position="25"/>
    </location>
</feature>
<evidence type="ECO:0000313" key="3">
    <source>
        <dbReference type="Proteomes" id="UP001221757"/>
    </source>
</evidence>
<dbReference type="AlphaFoldDB" id="A0AAD7FXJ6"/>
<proteinExistence type="predicted"/>
<dbReference type="EMBL" id="JARKIE010000414">
    <property type="protein sequence ID" value="KAJ7642841.1"/>
    <property type="molecule type" value="Genomic_DNA"/>
</dbReference>
<sequence>MLALRSVVSFASLLHSLAVLQPLMASTFKLTPQAPSEAICMHCTIQCNAVPLHQAHRLRACMAYNLSLKSATQGLKSCLFPSTCHYTSVSCVRDGFWDGFTSRCCAPAGESGDAGSFSACQDLLAEDFTNTPSTCTQARSTHPSFAPPHLHSMCLRVSPSAGGRIARGRDVDGIGLGERQMNFGRRTAWYMMDNVPQIRSEHSRNVVENVPEYYVEEASGN</sequence>
<keyword evidence="3" id="KW-1185">Reference proteome</keyword>
<organism evidence="2 3">
    <name type="scientific">Mycena rosella</name>
    <name type="common">Pink bonnet</name>
    <name type="synonym">Agaricus rosellus</name>
    <dbReference type="NCBI Taxonomy" id="1033263"/>
    <lineage>
        <taxon>Eukaryota</taxon>
        <taxon>Fungi</taxon>
        <taxon>Dikarya</taxon>
        <taxon>Basidiomycota</taxon>
        <taxon>Agaricomycotina</taxon>
        <taxon>Agaricomycetes</taxon>
        <taxon>Agaricomycetidae</taxon>
        <taxon>Agaricales</taxon>
        <taxon>Marasmiineae</taxon>
        <taxon>Mycenaceae</taxon>
        <taxon>Mycena</taxon>
    </lineage>
</organism>
<accession>A0AAD7FXJ6</accession>
<keyword evidence="1" id="KW-0732">Signal</keyword>
<protein>
    <submittedName>
        <fullName evidence="2">Uncharacterized protein</fullName>
    </submittedName>
</protein>
<gene>
    <name evidence="2" type="ORF">B0H17DRAFT_1148738</name>
</gene>
<comment type="caution">
    <text evidence="2">The sequence shown here is derived from an EMBL/GenBank/DDBJ whole genome shotgun (WGS) entry which is preliminary data.</text>
</comment>
<evidence type="ECO:0000256" key="1">
    <source>
        <dbReference type="SAM" id="SignalP"/>
    </source>
</evidence>
<reference evidence="2" key="1">
    <citation type="submission" date="2023-03" db="EMBL/GenBank/DDBJ databases">
        <title>Massive genome expansion in bonnet fungi (Mycena s.s.) driven by repeated elements and novel gene families across ecological guilds.</title>
        <authorList>
            <consortium name="Lawrence Berkeley National Laboratory"/>
            <person name="Harder C.B."/>
            <person name="Miyauchi S."/>
            <person name="Viragh M."/>
            <person name="Kuo A."/>
            <person name="Thoen E."/>
            <person name="Andreopoulos B."/>
            <person name="Lu D."/>
            <person name="Skrede I."/>
            <person name="Drula E."/>
            <person name="Henrissat B."/>
            <person name="Morin E."/>
            <person name="Kohler A."/>
            <person name="Barry K."/>
            <person name="LaButti K."/>
            <person name="Morin E."/>
            <person name="Salamov A."/>
            <person name="Lipzen A."/>
            <person name="Mereny Z."/>
            <person name="Hegedus B."/>
            <person name="Baldrian P."/>
            <person name="Stursova M."/>
            <person name="Weitz H."/>
            <person name="Taylor A."/>
            <person name="Grigoriev I.V."/>
            <person name="Nagy L.G."/>
            <person name="Martin F."/>
            <person name="Kauserud H."/>
        </authorList>
    </citation>
    <scope>NUCLEOTIDE SEQUENCE</scope>
    <source>
        <strain evidence="2">CBHHK067</strain>
    </source>
</reference>
<name>A0AAD7FXJ6_MYCRO</name>